<dbReference type="Proteomes" id="UP000301870">
    <property type="component" value="Chromosome 20"/>
</dbReference>
<dbReference type="PANTHER" id="PTHR11505">
    <property type="entry name" value="L1 TRANSPOSABLE ELEMENT-RELATED"/>
    <property type="match status" value="1"/>
</dbReference>
<dbReference type="Pfam" id="PF25298">
    <property type="entry name" value="Baculo_FP_2nd"/>
    <property type="match status" value="1"/>
</dbReference>
<dbReference type="Gene3D" id="3.30.70.1820">
    <property type="entry name" value="L1 transposable element, RRM domain"/>
    <property type="match status" value="1"/>
</dbReference>
<dbReference type="AlphaFoldDB" id="A0A9J7E941"/>
<proteinExistence type="predicted"/>
<evidence type="ECO:0000256" key="3">
    <source>
        <dbReference type="SAM" id="MobiDB-lite"/>
    </source>
</evidence>
<feature type="coiled-coil region" evidence="2">
    <location>
        <begin position="143"/>
        <end position="177"/>
    </location>
</feature>
<dbReference type="InterPro" id="IPR057251">
    <property type="entry name" value="FP_C"/>
</dbReference>
<evidence type="ECO:0000256" key="2">
    <source>
        <dbReference type="SAM" id="Coils"/>
    </source>
</evidence>
<evidence type="ECO:0000259" key="4">
    <source>
        <dbReference type="Pfam" id="PF23004"/>
    </source>
</evidence>
<feature type="compositionally biased region" description="Polar residues" evidence="3">
    <location>
        <begin position="70"/>
        <end position="81"/>
    </location>
</feature>
<gene>
    <name evidence="7" type="primary">LOC111355019</name>
</gene>
<accession>A0A9J7E941</accession>
<dbReference type="InterPro" id="IPR011011">
    <property type="entry name" value="Znf_FYVE_PHD"/>
</dbReference>
<keyword evidence="6" id="KW-1185">Reference proteome</keyword>
<evidence type="ECO:0000313" key="7">
    <source>
        <dbReference type="RefSeq" id="XP_022824502.1"/>
    </source>
</evidence>
<dbReference type="InterPro" id="IPR055197">
    <property type="entry name" value="PHDvar_NSD"/>
</dbReference>
<organism evidence="6 7">
    <name type="scientific">Spodoptera litura</name>
    <name type="common">Asian cotton leafworm</name>
    <dbReference type="NCBI Taxonomy" id="69820"/>
    <lineage>
        <taxon>Eukaryota</taxon>
        <taxon>Metazoa</taxon>
        <taxon>Ecdysozoa</taxon>
        <taxon>Arthropoda</taxon>
        <taxon>Hexapoda</taxon>
        <taxon>Insecta</taxon>
        <taxon>Pterygota</taxon>
        <taxon>Neoptera</taxon>
        <taxon>Endopterygota</taxon>
        <taxon>Lepidoptera</taxon>
        <taxon>Glossata</taxon>
        <taxon>Ditrysia</taxon>
        <taxon>Noctuoidea</taxon>
        <taxon>Noctuidae</taxon>
        <taxon>Amphipyrinae</taxon>
        <taxon>Spodoptera</taxon>
    </lineage>
</organism>
<keyword evidence="1" id="KW-0677">Repeat</keyword>
<dbReference type="InterPro" id="IPR013083">
    <property type="entry name" value="Znf_RING/FYVE/PHD"/>
</dbReference>
<evidence type="ECO:0000256" key="1">
    <source>
        <dbReference type="ARBA" id="ARBA00022737"/>
    </source>
</evidence>
<dbReference type="SUPFAM" id="SSF57903">
    <property type="entry name" value="FYVE/PHD zinc finger"/>
    <property type="match status" value="1"/>
</dbReference>
<feature type="domain" description="FP protein C-terminal" evidence="5">
    <location>
        <begin position="307"/>
        <end position="357"/>
    </location>
</feature>
<feature type="region of interest" description="Disordered" evidence="3">
    <location>
        <begin position="61"/>
        <end position="94"/>
    </location>
</feature>
<name>A0A9J7E941_SPOLT</name>
<feature type="domain" description="Histone-lysine N-methyltransferase NSD-like variant PHD zinc finger" evidence="4">
    <location>
        <begin position="18"/>
        <end position="42"/>
    </location>
</feature>
<evidence type="ECO:0000313" key="6">
    <source>
        <dbReference type="Proteomes" id="UP000301870"/>
    </source>
</evidence>
<dbReference type="Gene3D" id="3.30.40.10">
    <property type="entry name" value="Zinc/RING finger domain, C3HC4 (zinc finger)"/>
    <property type="match status" value="1"/>
</dbReference>
<dbReference type="OrthoDB" id="8196581at2759"/>
<evidence type="ECO:0000259" key="5">
    <source>
        <dbReference type="Pfam" id="PF25298"/>
    </source>
</evidence>
<protein>
    <submittedName>
        <fullName evidence="7">Uncharacterized protein LOC111355019</fullName>
    </submittedName>
</protein>
<dbReference type="KEGG" id="sliu:111355019"/>
<dbReference type="GeneID" id="111355019"/>
<dbReference type="Pfam" id="PF23004">
    <property type="entry name" value="PHDvar_NSD"/>
    <property type="match status" value="1"/>
</dbReference>
<sequence length="358" mass="40565">MSYQSVKSASSKLLWGCCNQSEDNGKYAKCIKCLKAYHNTCLSLPDDHDIPAKWHCPECLNSGPKRTKSDNTPLRNTSTTRSNKRPAVGSPPLAPAEVTLAHDDIRQVIEEVVGKAQTEMLSRLTESMKSTLSHLLKPIKDQMENMEKSMAFMNQQYEDLLKKYTASEKNLKELRKENSEVKGFVSDFSSRLIQLEQHTRANNVEIQCLPEKRQENLMEIVSQISKVVKSGIRDDDIKYCTRVAKQNSNNTRPRAIVVQLASPRCRDQLIAATVKFNKLNPDNKLNTTHLGYTGTKTPIYVAEHLSTTNKALHAAARIKAKETGYQFVWVRGGRIFMRKAQESEHILIRDMDTLNKLS</sequence>
<keyword evidence="2" id="KW-0175">Coiled coil</keyword>
<dbReference type="RefSeq" id="XP_022824502.1">
    <property type="nucleotide sequence ID" value="XM_022968734.1"/>
</dbReference>
<reference evidence="7" key="1">
    <citation type="submission" date="2025-08" db="UniProtKB">
        <authorList>
            <consortium name="RefSeq"/>
        </authorList>
    </citation>
    <scope>IDENTIFICATION</scope>
    <source>
        <strain evidence="7">Ishihara</strain>
        <tissue evidence="7">Whole body</tissue>
    </source>
</reference>
<dbReference type="InterPro" id="IPR004244">
    <property type="entry name" value="Transposase_22"/>
</dbReference>